<dbReference type="AlphaFoldDB" id="S4XS67"/>
<feature type="compositionally biased region" description="Basic and acidic residues" evidence="11">
    <location>
        <begin position="1"/>
        <end position="10"/>
    </location>
</feature>
<dbReference type="InterPro" id="IPR042206">
    <property type="entry name" value="CRISPR-assoc_Cas1_C"/>
</dbReference>
<name>S4XS67_SORCE</name>
<dbReference type="Pfam" id="PF01930">
    <property type="entry name" value="Cas_Cas4"/>
    <property type="match status" value="1"/>
</dbReference>
<feature type="binding site" evidence="10">
    <location>
        <position position="488"/>
    </location>
    <ligand>
        <name>Mn(2+)</name>
        <dbReference type="ChEBI" id="CHEBI:29035"/>
    </ligand>
</feature>
<comment type="subunit">
    <text evidence="9 10">Homodimer, forms a heterotetramer with a Cas2 homodimer.</text>
</comment>
<keyword evidence="6 10" id="KW-0051">Antiviral defense</keyword>
<evidence type="ECO:0000256" key="1">
    <source>
        <dbReference type="ARBA" id="ARBA00022722"/>
    </source>
</evidence>
<feature type="region of interest" description="Disordered" evidence="11">
    <location>
        <begin position="1"/>
        <end position="33"/>
    </location>
</feature>
<keyword evidence="2 10" id="KW-0479">Metal-binding</keyword>
<dbReference type="GO" id="GO:0043571">
    <property type="term" value="P:maintenance of CRISPR repeat elements"/>
    <property type="evidence" value="ECO:0007669"/>
    <property type="project" value="UniProtKB-UniRule"/>
</dbReference>
<keyword evidence="1 10" id="KW-0540">Nuclease</keyword>
<dbReference type="Gene3D" id="3.90.320.10">
    <property type="match status" value="1"/>
</dbReference>
<dbReference type="PANTHER" id="PTHR34353">
    <property type="entry name" value="CRISPR-ASSOCIATED ENDONUCLEASE CAS1 1"/>
    <property type="match status" value="1"/>
</dbReference>
<feature type="compositionally biased region" description="Low complexity" evidence="11">
    <location>
        <begin position="88"/>
        <end position="110"/>
    </location>
</feature>
<dbReference type="PANTHER" id="PTHR34353:SF2">
    <property type="entry name" value="CRISPR-ASSOCIATED ENDONUCLEASE CAS1 1"/>
    <property type="match status" value="1"/>
</dbReference>
<evidence type="ECO:0000256" key="4">
    <source>
        <dbReference type="ARBA" id="ARBA00022801"/>
    </source>
</evidence>
<dbReference type="InterPro" id="IPR050646">
    <property type="entry name" value="Cas1"/>
</dbReference>
<dbReference type="GO" id="GO:0046872">
    <property type="term" value="F:metal ion binding"/>
    <property type="evidence" value="ECO:0007669"/>
    <property type="project" value="UniProtKB-UniRule"/>
</dbReference>
<dbReference type="RefSeq" id="WP_020465158.1">
    <property type="nucleotide sequence ID" value="NC_021658.1"/>
</dbReference>
<dbReference type="CDD" id="cd09634">
    <property type="entry name" value="Cas1_I-II-III"/>
    <property type="match status" value="1"/>
</dbReference>
<dbReference type="HAMAP" id="MF_01470">
    <property type="entry name" value="Cas1"/>
    <property type="match status" value="1"/>
</dbReference>
<dbReference type="GO" id="GO:0051607">
    <property type="term" value="P:defense response to virus"/>
    <property type="evidence" value="ECO:0007669"/>
    <property type="project" value="UniProtKB-UniRule"/>
</dbReference>
<dbReference type="Proteomes" id="UP000014803">
    <property type="component" value="Chromosome"/>
</dbReference>
<sequence length="667" mass="72119">MARAPERVTDESSEPLIRAKPLPRRLPVAGTPPELVPARMINEVLYCERLLYLEWAQGEFEDNVFTVEGRSVHRRADVAGGELPPRPAGAAQGAGAEQAEVAASPAQPRRAPGRRADRDEEGDEPAPYEARSVWLSSERLGITAKIDVVEGDASGRLLPIEYKRGHAPDVPGGAYLPERAQLCAHVLLLREHGYSCDEAAVYFAASRRRVSIAIDDALIAATHAAAARAREVTRAAAIPPPLVDSPKCNGCSLVGICLPDETNLLRRLDGEDLDAAAASEGPPLEAGGSAELEGPLEVDPWGIAGAAAVDERVVEDSDDERGVELRRLHPARDDKVPVYVQEQGARIGLAGERLVIHTRTGGQTEARLSNTSQVALLGNVQISTQAMRALLERGIPLLLMTYGGYYLGRATGLESRNVELRVAQHRAAADEAFCLSFARGVVVSKIKNARTMLRRNHASPEAAVLSELDQLARKAAEAPSLPSLLGIEGTAARVYFGAFAGMLKAAGEVRGEFDLEGRNRRPPRDPVNALLSLAYALLAKELATTLGTVGLDPLLGFYHQPRFGRPALALDLMEEFRPIVADSVVVAAINNGVVAPDDFQRFGDAVALRPAGRKKFLLAYERRMDQLVTHPVFGYRISYRRVLEVQARLLARVLLGEVGAYPSFRTR</sequence>
<reference evidence="13 14" key="1">
    <citation type="journal article" date="2013" name="Sci. Rep.">
        <title>Extraordinary expansion of a Sorangium cellulosum genome from an alkaline milieu.</title>
        <authorList>
            <person name="Han K."/>
            <person name="Li Z.F."/>
            <person name="Peng R."/>
            <person name="Zhu L.P."/>
            <person name="Zhou T."/>
            <person name="Wang L.G."/>
            <person name="Li S.G."/>
            <person name="Zhang X.B."/>
            <person name="Hu W."/>
            <person name="Wu Z.H."/>
            <person name="Qin N."/>
            <person name="Li Y.Z."/>
        </authorList>
    </citation>
    <scope>NUCLEOTIDE SEQUENCE [LARGE SCALE GENOMIC DNA]</scope>
    <source>
        <strain evidence="13 14">So0157-2</strain>
    </source>
</reference>
<evidence type="ECO:0000256" key="6">
    <source>
        <dbReference type="ARBA" id="ARBA00023118"/>
    </source>
</evidence>
<dbReference type="GO" id="GO:0016787">
    <property type="term" value="F:hydrolase activity"/>
    <property type="evidence" value="ECO:0007669"/>
    <property type="project" value="UniProtKB-KW"/>
</dbReference>
<dbReference type="InterPro" id="IPR042211">
    <property type="entry name" value="CRISPR-assoc_Cas1_N"/>
</dbReference>
<accession>S4XS67</accession>
<evidence type="ECO:0000256" key="2">
    <source>
        <dbReference type="ARBA" id="ARBA00022723"/>
    </source>
</evidence>
<comment type="cofactor">
    <cofactor evidence="10">
        <name>Mg(2+)</name>
        <dbReference type="ChEBI" id="CHEBI:18420"/>
    </cofactor>
    <cofactor evidence="10">
        <name>Mn(2+)</name>
        <dbReference type="ChEBI" id="CHEBI:29035"/>
    </cofactor>
</comment>
<evidence type="ECO:0000256" key="3">
    <source>
        <dbReference type="ARBA" id="ARBA00022759"/>
    </source>
</evidence>
<evidence type="ECO:0000256" key="7">
    <source>
        <dbReference type="ARBA" id="ARBA00023125"/>
    </source>
</evidence>
<keyword evidence="7 10" id="KW-0238">DNA-binding</keyword>
<keyword evidence="8 10" id="KW-0464">Manganese</keyword>
<dbReference type="InterPro" id="IPR002729">
    <property type="entry name" value="CRISPR-assoc_Cas1"/>
</dbReference>
<dbReference type="HOGENOM" id="CLU_466793_0_0_7"/>
<evidence type="ECO:0000256" key="9">
    <source>
        <dbReference type="ARBA" id="ARBA00038592"/>
    </source>
</evidence>
<dbReference type="Pfam" id="PF01867">
    <property type="entry name" value="Cas_Cas1"/>
    <property type="match status" value="1"/>
</dbReference>
<comment type="function">
    <text evidence="10">CRISPR (clustered regularly interspaced short palindromic repeat), is an adaptive immune system that provides protection against mobile genetic elements (viruses, transposable elements and conjugative plasmids). CRISPR clusters contain spacers, sequences complementary to antecedent mobile elements, and target invading nucleic acids. CRISPR clusters are transcribed and processed into CRISPR RNA (crRNA). Acts as a dsDNA endonuclease. Involved in the integration of spacer DNA into the CRISPR cassette.</text>
</comment>
<feature type="binding site" evidence="10">
    <location>
        <position position="574"/>
    </location>
    <ligand>
        <name>Mn(2+)</name>
        <dbReference type="ChEBI" id="CHEBI:29035"/>
    </ligand>
</feature>
<dbReference type="InterPro" id="IPR011604">
    <property type="entry name" value="PDDEXK-like_dom_sf"/>
</dbReference>
<organism evidence="13 14">
    <name type="scientific">Sorangium cellulosum So0157-2</name>
    <dbReference type="NCBI Taxonomy" id="1254432"/>
    <lineage>
        <taxon>Bacteria</taxon>
        <taxon>Pseudomonadati</taxon>
        <taxon>Myxococcota</taxon>
        <taxon>Polyangia</taxon>
        <taxon>Polyangiales</taxon>
        <taxon>Polyangiaceae</taxon>
        <taxon>Sorangium</taxon>
    </lineage>
</organism>
<feature type="binding site" evidence="10">
    <location>
        <position position="559"/>
    </location>
    <ligand>
        <name>Mn(2+)</name>
        <dbReference type="ChEBI" id="CHEBI:29035"/>
    </ligand>
</feature>
<comment type="similarity">
    <text evidence="10">Belongs to the CRISPR-associated endonuclease Cas1 family.</text>
</comment>
<dbReference type="NCBIfam" id="TIGR00287">
    <property type="entry name" value="cas1"/>
    <property type="match status" value="1"/>
</dbReference>
<gene>
    <name evidence="10" type="primary">cas1</name>
    <name evidence="13" type="ORF">SCE1572_02245</name>
</gene>
<dbReference type="eggNOG" id="COG1518">
    <property type="taxonomic scope" value="Bacteria"/>
</dbReference>
<dbReference type="GO" id="GO:0003677">
    <property type="term" value="F:DNA binding"/>
    <property type="evidence" value="ECO:0007669"/>
    <property type="project" value="UniProtKB-KW"/>
</dbReference>
<dbReference type="PATRIC" id="fig|1254432.3.peg.487"/>
<dbReference type="KEGG" id="scu:SCE1572_02245"/>
<dbReference type="STRING" id="1254432.SCE1572_02245"/>
<dbReference type="GO" id="GO:0004519">
    <property type="term" value="F:endonuclease activity"/>
    <property type="evidence" value="ECO:0007669"/>
    <property type="project" value="UniProtKB-UniRule"/>
</dbReference>
<evidence type="ECO:0000259" key="12">
    <source>
        <dbReference type="Pfam" id="PF01930"/>
    </source>
</evidence>
<evidence type="ECO:0000256" key="5">
    <source>
        <dbReference type="ARBA" id="ARBA00022842"/>
    </source>
</evidence>
<proteinExistence type="inferred from homology"/>
<dbReference type="eggNOG" id="COG1468">
    <property type="taxonomic scope" value="Bacteria"/>
</dbReference>
<keyword evidence="4 10" id="KW-0378">Hydrolase</keyword>
<evidence type="ECO:0000256" key="11">
    <source>
        <dbReference type="SAM" id="MobiDB-lite"/>
    </source>
</evidence>
<dbReference type="Gene3D" id="3.100.10.20">
    <property type="entry name" value="CRISPR-associated endonuclease Cas1, N-terminal domain"/>
    <property type="match status" value="1"/>
</dbReference>
<feature type="region of interest" description="Disordered" evidence="11">
    <location>
        <begin position="76"/>
        <end position="130"/>
    </location>
</feature>
<evidence type="ECO:0000313" key="13">
    <source>
        <dbReference type="EMBL" id="AGP33433.1"/>
    </source>
</evidence>
<dbReference type="InterPro" id="IPR022765">
    <property type="entry name" value="Dna2/Cas4_DUF83"/>
</dbReference>
<feature type="domain" description="DUF83" evidence="12">
    <location>
        <begin position="143"/>
        <end position="258"/>
    </location>
</feature>
<dbReference type="EMBL" id="CP003969">
    <property type="protein sequence ID" value="AGP33433.1"/>
    <property type="molecule type" value="Genomic_DNA"/>
</dbReference>
<evidence type="ECO:0000313" key="14">
    <source>
        <dbReference type="Proteomes" id="UP000014803"/>
    </source>
</evidence>
<evidence type="ECO:0000256" key="10">
    <source>
        <dbReference type="HAMAP-Rule" id="MF_01470"/>
    </source>
</evidence>
<dbReference type="EC" id="3.1.-.-" evidence="10"/>
<evidence type="ECO:0000256" key="8">
    <source>
        <dbReference type="ARBA" id="ARBA00023211"/>
    </source>
</evidence>
<protein>
    <recommendedName>
        <fullName evidence="10">CRISPR-associated endonuclease Cas1</fullName>
        <ecNumber evidence="10">3.1.-.-</ecNumber>
    </recommendedName>
</protein>
<dbReference type="Gene3D" id="1.20.120.920">
    <property type="entry name" value="CRISPR-associated endonuclease Cas1, C-terminal domain"/>
    <property type="match status" value="1"/>
</dbReference>
<dbReference type="OrthoDB" id="9803119at2"/>
<keyword evidence="3 10" id="KW-0255">Endonuclease</keyword>
<keyword evidence="5 10" id="KW-0460">Magnesium</keyword>